<reference evidence="3" key="1">
    <citation type="submission" date="2024-01" db="EMBL/GenBank/DDBJ databases">
        <authorList>
            <person name="Webb A."/>
        </authorList>
    </citation>
    <scope>NUCLEOTIDE SEQUENCE</scope>
    <source>
        <strain evidence="3">Pm1</strain>
    </source>
</reference>
<evidence type="ECO:0000313" key="4">
    <source>
        <dbReference type="Proteomes" id="UP001162060"/>
    </source>
</evidence>
<feature type="region of interest" description="Disordered" evidence="1">
    <location>
        <begin position="14"/>
        <end position="48"/>
    </location>
</feature>
<feature type="region of interest" description="Disordered" evidence="1">
    <location>
        <begin position="151"/>
        <end position="170"/>
    </location>
</feature>
<dbReference type="Proteomes" id="UP001162060">
    <property type="component" value="Unassembled WGS sequence"/>
</dbReference>
<evidence type="ECO:0000313" key="3">
    <source>
        <dbReference type="EMBL" id="CAK7930298.1"/>
    </source>
</evidence>
<evidence type="ECO:0000256" key="2">
    <source>
        <dbReference type="SAM" id="Phobius"/>
    </source>
</evidence>
<keyword evidence="2" id="KW-0812">Transmembrane</keyword>
<keyword evidence="2" id="KW-1133">Transmembrane helix</keyword>
<dbReference type="EMBL" id="CAKLBY020000166">
    <property type="protein sequence ID" value="CAK7930298.1"/>
    <property type="molecule type" value="Genomic_DNA"/>
</dbReference>
<name>A0AAV1UAH4_9STRA</name>
<dbReference type="AlphaFoldDB" id="A0AAV1UAH4"/>
<feature type="region of interest" description="Disordered" evidence="1">
    <location>
        <begin position="110"/>
        <end position="143"/>
    </location>
</feature>
<feature type="transmembrane region" description="Helical" evidence="2">
    <location>
        <begin position="199"/>
        <end position="223"/>
    </location>
</feature>
<protein>
    <submittedName>
        <fullName evidence="3">Uncharacterized protein</fullName>
    </submittedName>
</protein>
<comment type="caution">
    <text evidence="3">The sequence shown here is derived from an EMBL/GenBank/DDBJ whole genome shotgun (WGS) entry which is preliminary data.</text>
</comment>
<sequence length="317" mass="34173">MFWSAAMDLKTQKRPLSRPSYGSFNPRAASTSVSSQTSNSSSNSSSFYIPQSIPEHQLVSQFTSPGAPSSSDFRRGLVDEYVEGPRTAFARTRALLQRSGNTHAALKQLLQTDQRRDVGPALSTTNSASRLSSTQTDSDGGLQQQQPLLLKPQTRQEPNPQEDSNEHNYWMQELARRRAGLKRSRRRTCTSAGATTSPLRVGVVMCSVPLVLVLGFVVFVVLFGQALDVSSSSSTSNSNSRYRVDSGMTKLQEDSREAGGEARVSAAGMKTIGTRGGSVALAEEVSPGENEGGGLKLLGVPTDQSRLRGVQMDDVVQ</sequence>
<feature type="compositionally biased region" description="Low complexity" evidence="1">
    <location>
        <begin position="30"/>
        <end position="46"/>
    </location>
</feature>
<gene>
    <name evidence="3" type="ORF">PM001_LOCUS15448</name>
</gene>
<accession>A0AAV1UAH4</accession>
<organism evidence="3 4">
    <name type="scientific">Peronospora matthiolae</name>
    <dbReference type="NCBI Taxonomy" id="2874970"/>
    <lineage>
        <taxon>Eukaryota</taxon>
        <taxon>Sar</taxon>
        <taxon>Stramenopiles</taxon>
        <taxon>Oomycota</taxon>
        <taxon>Peronosporomycetes</taxon>
        <taxon>Peronosporales</taxon>
        <taxon>Peronosporaceae</taxon>
        <taxon>Peronospora</taxon>
    </lineage>
</organism>
<keyword evidence="2" id="KW-0472">Membrane</keyword>
<proteinExistence type="predicted"/>
<evidence type="ECO:0000256" key="1">
    <source>
        <dbReference type="SAM" id="MobiDB-lite"/>
    </source>
</evidence>
<feature type="compositionally biased region" description="Polar residues" evidence="1">
    <location>
        <begin position="122"/>
        <end position="138"/>
    </location>
</feature>